<feature type="site" description="Electron transfer via tryptophanyl radical" evidence="6">
    <location>
        <position position="523"/>
    </location>
</feature>
<dbReference type="InterPro" id="IPR002081">
    <property type="entry name" value="Cryptochrome/DNA_photolyase_1"/>
</dbReference>
<dbReference type="GO" id="GO:0071949">
    <property type="term" value="F:FAD binding"/>
    <property type="evidence" value="ECO:0007669"/>
    <property type="project" value="TreeGrafter"/>
</dbReference>
<gene>
    <name evidence="10" type="ORF">HO173_002075</name>
</gene>
<dbReference type="InterPro" id="IPR005101">
    <property type="entry name" value="Cryptochr/Photolyase_FAD-bd"/>
</dbReference>
<feature type="region of interest" description="Disordered" evidence="8">
    <location>
        <begin position="341"/>
        <end position="362"/>
    </location>
</feature>
<dbReference type="InterPro" id="IPR036155">
    <property type="entry name" value="Crypto/Photolyase_N_sf"/>
</dbReference>
<dbReference type="GeneID" id="59283749"/>
<evidence type="ECO:0000313" key="10">
    <source>
        <dbReference type="EMBL" id="KAF6239531.1"/>
    </source>
</evidence>
<evidence type="ECO:0000313" key="11">
    <source>
        <dbReference type="Proteomes" id="UP000578531"/>
    </source>
</evidence>
<dbReference type="RefSeq" id="XP_037168806.1">
    <property type="nucleotide sequence ID" value="XM_037304011.1"/>
</dbReference>
<dbReference type="AlphaFoldDB" id="A0A8H6G2Y4"/>
<dbReference type="OrthoDB" id="435881at2759"/>
<dbReference type="PANTHER" id="PTHR11455:SF22">
    <property type="entry name" value="CRYPTOCHROME DASH"/>
    <property type="match status" value="1"/>
</dbReference>
<comment type="function">
    <text evidence="7">May have a photoreceptor function.</text>
</comment>
<name>A0A8H6G2Y4_9LECA</name>
<evidence type="ECO:0000256" key="7">
    <source>
        <dbReference type="RuleBase" id="RU367151"/>
    </source>
</evidence>
<dbReference type="Proteomes" id="UP000578531">
    <property type="component" value="Unassembled WGS sequence"/>
</dbReference>
<evidence type="ECO:0000259" key="9">
    <source>
        <dbReference type="PROSITE" id="PS51645"/>
    </source>
</evidence>
<organism evidence="10 11">
    <name type="scientific">Letharia columbiana</name>
    <dbReference type="NCBI Taxonomy" id="112416"/>
    <lineage>
        <taxon>Eukaryota</taxon>
        <taxon>Fungi</taxon>
        <taxon>Dikarya</taxon>
        <taxon>Ascomycota</taxon>
        <taxon>Pezizomycotina</taxon>
        <taxon>Lecanoromycetes</taxon>
        <taxon>OSLEUM clade</taxon>
        <taxon>Lecanoromycetidae</taxon>
        <taxon>Lecanorales</taxon>
        <taxon>Lecanorineae</taxon>
        <taxon>Parmeliaceae</taxon>
        <taxon>Letharia</taxon>
    </lineage>
</organism>
<keyword evidence="11" id="KW-1185">Reference proteome</keyword>
<feature type="site" description="Electron transfer via tryptophanyl radical" evidence="6">
    <location>
        <position position="582"/>
    </location>
</feature>
<dbReference type="NCBIfam" id="TIGR02765">
    <property type="entry name" value="crypto_DASH"/>
    <property type="match status" value="1"/>
</dbReference>
<dbReference type="PRINTS" id="PR00147">
    <property type="entry name" value="DNAPHOTLYASE"/>
</dbReference>
<comment type="caution">
    <text evidence="10">The sequence shown here is derived from an EMBL/GenBank/DDBJ whole genome shotgun (WGS) entry which is preliminary data.</text>
</comment>
<dbReference type="Pfam" id="PF00875">
    <property type="entry name" value="DNA_photolyase"/>
    <property type="match status" value="1"/>
</dbReference>
<dbReference type="InterPro" id="IPR036134">
    <property type="entry name" value="Crypto/Photolyase_FAD-like_sf"/>
</dbReference>
<evidence type="ECO:0000256" key="5">
    <source>
        <dbReference type="PIRSR" id="PIRSR602081-1"/>
    </source>
</evidence>
<feature type="binding site" evidence="5">
    <location>
        <begin position="595"/>
        <end position="597"/>
    </location>
    <ligand>
        <name>FAD</name>
        <dbReference type="ChEBI" id="CHEBI:57692"/>
    </ligand>
</feature>
<comment type="cofactor">
    <cofactor evidence="5 7">
        <name>FAD</name>
        <dbReference type="ChEBI" id="CHEBI:57692"/>
    </cofactor>
    <text evidence="5 7">Binds 1 FAD per subunit.</text>
</comment>
<dbReference type="Gene3D" id="1.10.579.10">
    <property type="entry name" value="DNA Cyclobutane Dipyrimidine Photolyase, subunit A, domain 3"/>
    <property type="match status" value="1"/>
</dbReference>
<feature type="domain" description="Photolyase/cryptochrome alpha/beta" evidence="9">
    <location>
        <begin position="148"/>
        <end position="307"/>
    </location>
</feature>
<dbReference type="Pfam" id="PF03441">
    <property type="entry name" value="FAD_binding_7"/>
    <property type="match status" value="1"/>
</dbReference>
<evidence type="ECO:0000256" key="6">
    <source>
        <dbReference type="PIRSR" id="PIRSR602081-2"/>
    </source>
</evidence>
<evidence type="ECO:0000256" key="3">
    <source>
        <dbReference type="ARBA" id="ARBA00022827"/>
    </source>
</evidence>
<dbReference type="InterPro" id="IPR014133">
    <property type="entry name" value="Cry_DASH"/>
</dbReference>
<evidence type="ECO:0000256" key="1">
    <source>
        <dbReference type="ARBA" id="ARBA00005862"/>
    </source>
</evidence>
<feature type="region of interest" description="Disordered" evidence="8">
    <location>
        <begin position="686"/>
        <end position="747"/>
    </location>
</feature>
<dbReference type="GO" id="GO:0003684">
    <property type="term" value="F:damaged DNA binding"/>
    <property type="evidence" value="ECO:0007669"/>
    <property type="project" value="TreeGrafter"/>
</dbReference>
<dbReference type="PANTHER" id="PTHR11455">
    <property type="entry name" value="CRYPTOCHROME"/>
    <property type="match status" value="1"/>
</dbReference>
<comment type="similarity">
    <text evidence="1 7">Belongs to the DNA photolyase class-1 family.</text>
</comment>
<dbReference type="PROSITE" id="PS51645">
    <property type="entry name" value="PHR_CRY_ALPHA_BETA"/>
    <property type="match status" value="1"/>
</dbReference>
<dbReference type="GO" id="GO:0000719">
    <property type="term" value="P:photoreactive repair"/>
    <property type="evidence" value="ECO:0007669"/>
    <property type="project" value="TreeGrafter"/>
</dbReference>
<feature type="binding site" evidence="5">
    <location>
        <begin position="439"/>
        <end position="443"/>
    </location>
    <ligand>
        <name>FAD</name>
        <dbReference type="ChEBI" id="CHEBI:57692"/>
    </ligand>
</feature>
<sequence length="747" mass="83857">MPFEQKKQGNAIRIATLGHFLRQWLFQLGFENDTEIEELAKVGDIGGPENRLKNEVPKLLLGLGTGGRYSAESMRAVSEFFDQKEQPLKQRLSGKGKDIEKEVDTHVEDPGLEAPGTFEIAHEEDVLKMLEDGDCSGQGNVSEVEEIDPVNTELEPDEPLDEEVARTFQQSQHPYTHFLPIYVFAAQQIEVSGFLSSDSEISPFPEARSNAAGFWRCGHHRAKFLAESVWDLKRSLHNTGSGLEIRVGLAGQVIQELLNAFKKASAEVVAVWMTDEEGVEEKREERDVKEAAERAGTEFKLWTDEKYYIDDRDIPFRNPKDLPDVFTSYRKKVEPLREAPRRVLRSPSKLPPLPPSIPSQPHPFTIPTTVEDTIAKLHKPLDPNLGLSNPPTWPTKATSAHPFHGGETAGQERIRHLVTSGSFSTYKETRNGLLGLDFSTKLSSWLALGCITARQVHEFLLNFEDGKTDLGKGVHGYGKGENKGTAAVRFELLWRDYFRLTTRKFGPRLFRIEGFKNDTASSWGYPQKDKESQRRVTRFLEGTTGTGLIDGSMRELFLTGYTSNRLRQNVASFLAKHLAIDWRIGAEWYESCLVDYDLSNNWSNWQYVAGVGNDPREARVFNPVKQANDYDTQGNYIKTWVVELRSLNEPQIVFQPWKMNDELKAELKLAGTEWIEQPLRRIEFNMGRNAGRGGGRDGGKGGKAGASRGGAGRAEGGGGYHGRGRGEKSRGQSRKGKSDRANEFVDN</sequence>
<dbReference type="SUPFAM" id="SSF52425">
    <property type="entry name" value="Cryptochrome/photolyase, N-terminal domain"/>
    <property type="match status" value="1"/>
</dbReference>
<feature type="compositionally biased region" description="Pro residues" evidence="8">
    <location>
        <begin position="349"/>
        <end position="361"/>
    </location>
</feature>
<dbReference type="EMBL" id="JACCJC010000005">
    <property type="protein sequence ID" value="KAF6239531.1"/>
    <property type="molecule type" value="Genomic_DNA"/>
</dbReference>
<reference evidence="10 11" key="1">
    <citation type="journal article" date="2020" name="Genomics">
        <title>Complete, high-quality genomes from long-read metagenomic sequencing of two wolf lichen thalli reveals enigmatic genome architecture.</title>
        <authorList>
            <person name="McKenzie S.K."/>
            <person name="Walston R.F."/>
            <person name="Allen J.L."/>
        </authorList>
    </citation>
    <scope>NUCLEOTIDE SEQUENCE [LARGE SCALE GENOMIC DNA]</scope>
    <source>
        <strain evidence="10">WasteWater2</strain>
    </source>
</reference>
<evidence type="ECO:0000256" key="2">
    <source>
        <dbReference type="ARBA" id="ARBA00022630"/>
    </source>
</evidence>
<protein>
    <recommendedName>
        <fullName evidence="7">Cryptochrome DASH</fullName>
    </recommendedName>
</protein>
<feature type="binding site" evidence="5">
    <location>
        <position position="426"/>
    </location>
    <ligand>
        <name>FAD</name>
        <dbReference type="ChEBI" id="CHEBI:57692"/>
    </ligand>
</feature>
<keyword evidence="4 7" id="KW-0157">Chromophore</keyword>
<evidence type="ECO:0000256" key="4">
    <source>
        <dbReference type="ARBA" id="ARBA00022991"/>
    </source>
</evidence>
<dbReference type="GO" id="GO:0003904">
    <property type="term" value="F:deoxyribodipyrimidine photo-lyase activity"/>
    <property type="evidence" value="ECO:0007669"/>
    <property type="project" value="TreeGrafter"/>
</dbReference>
<keyword evidence="3 5" id="KW-0274">FAD</keyword>
<feature type="compositionally biased region" description="Basic and acidic residues" evidence="8">
    <location>
        <begin position="724"/>
        <end position="747"/>
    </location>
</feature>
<feature type="compositionally biased region" description="Gly residues" evidence="8">
    <location>
        <begin position="701"/>
        <end position="721"/>
    </location>
</feature>
<feature type="site" description="Electron transfer via tryptophanyl radical" evidence="6">
    <location>
        <position position="605"/>
    </location>
</feature>
<dbReference type="InterPro" id="IPR006050">
    <property type="entry name" value="DNA_photolyase_N"/>
</dbReference>
<dbReference type="Gene3D" id="1.25.40.80">
    <property type="match status" value="1"/>
</dbReference>
<dbReference type="SUPFAM" id="SSF48173">
    <property type="entry name" value="Cryptochrome/photolyase FAD-binding domain"/>
    <property type="match status" value="1"/>
</dbReference>
<evidence type="ECO:0000256" key="8">
    <source>
        <dbReference type="SAM" id="MobiDB-lite"/>
    </source>
</evidence>
<keyword evidence="2 5" id="KW-0285">Flavoprotein</keyword>
<dbReference type="Gene3D" id="3.40.50.620">
    <property type="entry name" value="HUPs"/>
    <property type="match status" value="1"/>
</dbReference>
<proteinExistence type="inferred from homology"/>
<comment type="cofactor">
    <cofactor evidence="7">
        <name>(6R)-5,10-methylene-5,6,7,8-tetrahydrofolate</name>
        <dbReference type="ChEBI" id="CHEBI:15636"/>
    </cofactor>
    <text evidence="7">Binds 1 5,10-methenyltetrahydrofolate (MTHF) per subunit.</text>
</comment>
<accession>A0A8H6G2Y4</accession>
<dbReference type="InterPro" id="IPR014729">
    <property type="entry name" value="Rossmann-like_a/b/a_fold"/>
</dbReference>